<reference evidence="1 2" key="1">
    <citation type="journal article" date="2019" name="Sci. Rep.">
        <title>Orb-weaving spider Araneus ventricosus genome elucidates the spidroin gene catalogue.</title>
        <authorList>
            <person name="Kono N."/>
            <person name="Nakamura H."/>
            <person name="Ohtoshi R."/>
            <person name="Moran D.A.P."/>
            <person name="Shinohara A."/>
            <person name="Yoshida Y."/>
            <person name="Fujiwara M."/>
            <person name="Mori M."/>
            <person name="Tomita M."/>
            <person name="Arakawa K."/>
        </authorList>
    </citation>
    <scope>NUCLEOTIDE SEQUENCE [LARGE SCALE GENOMIC DNA]</scope>
</reference>
<evidence type="ECO:0000313" key="1">
    <source>
        <dbReference type="EMBL" id="GBM30977.1"/>
    </source>
</evidence>
<proteinExistence type="predicted"/>
<protein>
    <submittedName>
        <fullName evidence="1">Uncharacterized protein</fullName>
    </submittedName>
</protein>
<gene>
    <name evidence="1" type="ORF">AVEN_69223_1</name>
</gene>
<dbReference type="EMBL" id="BGPR01000672">
    <property type="protein sequence ID" value="GBM30977.1"/>
    <property type="molecule type" value="Genomic_DNA"/>
</dbReference>
<dbReference type="Proteomes" id="UP000499080">
    <property type="component" value="Unassembled WGS sequence"/>
</dbReference>
<accession>A0A4Y2ER43</accession>
<keyword evidence="2" id="KW-1185">Reference proteome</keyword>
<dbReference type="AlphaFoldDB" id="A0A4Y2ER43"/>
<dbReference type="OrthoDB" id="10387405at2759"/>
<organism evidence="1 2">
    <name type="scientific">Araneus ventricosus</name>
    <name type="common">Orbweaver spider</name>
    <name type="synonym">Epeira ventricosa</name>
    <dbReference type="NCBI Taxonomy" id="182803"/>
    <lineage>
        <taxon>Eukaryota</taxon>
        <taxon>Metazoa</taxon>
        <taxon>Ecdysozoa</taxon>
        <taxon>Arthropoda</taxon>
        <taxon>Chelicerata</taxon>
        <taxon>Arachnida</taxon>
        <taxon>Araneae</taxon>
        <taxon>Araneomorphae</taxon>
        <taxon>Entelegynae</taxon>
        <taxon>Araneoidea</taxon>
        <taxon>Araneidae</taxon>
        <taxon>Araneus</taxon>
    </lineage>
</organism>
<comment type="caution">
    <text evidence="1">The sequence shown here is derived from an EMBL/GenBank/DDBJ whole genome shotgun (WGS) entry which is preliminary data.</text>
</comment>
<name>A0A4Y2ER43_ARAVE</name>
<evidence type="ECO:0000313" key="2">
    <source>
        <dbReference type="Proteomes" id="UP000499080"/>
    </source>
</evidence>
<sequence length="220" mass="26137">MADKNVCHNQILPFCGNNCVKLILFQRNVYKFTIKSNDALKRILQDYGEIQVQHELENVIFHILNLIQKRRNEQTVCTSLLKISIYVYPWQLSSKIRFKSDENEFYSAAEQQFLFTFLDKNQNEETESSLLAENKRIRNSDNLSDILYMDSEINEIKKRQPKNDDPEIAVKKLKICKMEEERLRKLSDIQILDIPKVQNPKRQGKKKEGILFRIFRYIFG</sequence>